<keyword evidence="1" id="KW-0812">Transmembrane</keyword>
<keyword evidence="1" id="KW-1133">Transmembrane helix</keyword>
<evidence type="ECO:0000313" key="3">
    <source>
        <dbReference type="Proteomes" id="UP000319210"/>
    </source>
</evidence>
<dbReference type="AlphaFoldDB" id="A0A4Y3R195"/>
<keyword evidence="3" id="KW-1185">Reference proteome</keyword>
<dbReference type="Proteomes" id="UP000319210">
    <property type="component" value="Unassembled WGS sequence"/>
</dbReference>
<comment type="caution">
    <text evidence="2">The sequence shown here is derived from an EMBL/GenBank/DDBJ whole genome shotgun (WGS) entry which is preliminary data.</text>
</comment>
<reference evidence="2 3" key="1">
    <citation type="submission" date="2019-06" db="EMBL/GenBank/DDBJ databases">
        <title>Whole genome shotgun sequence of Streptomyces cacaoi subsp. cacaoi NBRC 12748.</title>
        <authorList>
            <person name="Hosoyama A."/>
            <person name="Uohara A."/>
            <person name="Ohji S."/>
            <person name="Ichikawa N."/>
        </authorList>
    </citation>
    <scope>NUCLEOTIDE SEQUENCE [LARGE SCALE GENOMIC DNA]</scope>
    <source>
        <strain evidence="2 3">NBRC 12748</strain>
    </source>
</reference>
<evidence type="ECO:0000313" key="2">
    <source>
        <dbReference type="EMBL" id="GEB50458.1"/>
    </source>
</evidence>
<dbReference type="RefSeq" id="WP_086814181.1">
    <property type="nucleotide sequence ID" value="NZ_BJMM01000012.1"/>
</dbReference>
<gene>
    <name evidence="2" type="ORF">SCA03_30090</name>
</gene>
<dbReference type="EMBL" id="BJMM01000012">
    <property type="protein sequence ID" value="GEB50458.1"/>
    <property type="molecule type" value="Genomic_DNA"/>
</dbReference>
<organism evidence="2 3">
    <name type="scientific">Streptomyces cacaoi</name>
    <dbReference type="NCBI Taxonomy" id="1898"/>
    <lineage>
        <taxon>Bacteria</taxon>
        <taxon>Bacillati</taxon>
        <taxon>Actinomycetota</taxon>
        <taxon>Actinomycetes</taxon>
        <taxon>Kitasatosporales</taxon>
        <taxon>Streptomycetaceae</taxon>
        <taxon>Streptomyces</taxon>
    </lineage>
</organism>
<feature type="transmembrane region" description="Helical" evidence="1">
    <location>
        <begin position="12"/>
        <end position="32"/>
    </location>
</feature>
<accession>A0A4Y3R195</accession>
<feature type="transmembrane region" description="Helical" evidence="1">
    <location>
        <begin position="38"/>
        <end position="57"/>
    </location>
</feature>
<sequence length="71" mass="7548">MSKILDWVKANPTGLYTALASIIPLIATVVSFDQDKVLGFIAAVITLVSGVTVRRANLKATQSAREMSGPM</sequence>
<proteinExistence type="predicted"/>
<protein>
    <submittedName>
        <fullName evidence="2">Uncharacterized protein</fullName>
    </submittedName>
</protein>
<name>A0A4Y3R195_STRCI</name>
<evidence type="ECO:0000256" key="1">
    <source>
        <dbReference type="SAM" id="Phobius"/>
    </source>
</evidence>
<keyword evidence="1" id="KW-0472">Membrane</keyword>